<evidence type="ECO:0000256" key="4">
    <source>
        <dbReference type="ARBA" id="ARBA00022964"/>
    </source>
</evidence>
<feature type="domain" description="Fe2OG dioxygenase" evidence="9">
    <location>
        <begin position="326"/>
        <end position="504"/>
    </location>
</feature>
<proteinExistence type="predicted"/>
<dbReference type="Pfam" id="PF13640">
    <property type="entry name" value="2OG-FeII_Oxy_3"/>
    <property type="match status" value="1"/>
</dbReference>
<keyword evidence="5" id="KW-0560">Oxidoreductase</keyword>
<dbReference type="GO" id="GO:0005506">
    <property type="term" value="F:iron ion binding"/>
    <property type="evidence" value="ECO:0007669"/>
    <property type="project" value="InterPro"/>
</dbReference>
<protein>
    <recommendedName>
        <fullName evidence="9">Fe2OG dioxygenase domain-containing protein</fullName>
    </recommendedName>
</protein>
<dbReference type="InterPro" id="IPR006620">
    <property type="entry name" value="Pro_4_hyd_alph"/>
</dbReference>
<evidence type="ECO:0000256" key="6">
    <source>
        <dbReference type="ARBA" id="ARBA00023004"/>
    </source>
</evidence>
<dbReference type="GO" id="GO:0031418">
    <property type="term" value="F:L-ascorbic acid binding"/>
    <property type="evidence" value="ECO:0007669"/>
    <property type="project" value="InterPro"/>
</dbReference>
<comment type="caution">
    <text evidence="10">The sequence shown here is derived from an EMBL/GenBank/DDBJ whole genome shotgun (WGS) entry which is preliminary data.</text>
</comment>
<evidence type="ECO:0000313" key="11">
    <source>
        <dbReference type="Proteomes" id="UP001055712"/>
    </source>
</evidence>
<comment type="cofactor">
    <cofactor evidence="1">
        <name>L-ascorbate</name>
        <dbReference type="ChEBI" id="CHEBI:38290"/>
    </cofactor>
</comment>
<keyword evidence="11" id="KW-1185">Reference proteome</keyword>
<accession>A0A9D4TU59</accession>
<dbReference type="PANTHER" id="PTHR10869">
    <property type="entry name" value="PROLYL 4-HYDROXYLASE ALPHA SUBUNIT"/>
    <property type="match status" value="1"/>
</dbReference>
<name>A0A9D4TU59_CHLVU</name>
<evidence type="ECO:0000256" key="3">
    <source>
        <dbReference type="ARBA" id="ARBA00022723"/>
    </source>
</evidence>
<dbReference type="PROSITE" id="PS51471">
    <property type="entry name" value="FE2OG_OXY"/>
    <property type="match status" value="1"/>
</dbReference>
<feature type="compositionally biased region" description="Gly residues" evidence="8">
    <location>
        <begin position="414"/>
        <end position="429"/>
    </location>
</feature>
<dbReference type="SMART" id="SM00702">
    <property type="entry name" value="P4Hc"/>
    <property type="match status" value="1"/>
</dbReference>
<dbReference type="OrthoDB" id="515742at2759"/>
<dbReference type="Gene3D" id="2.60.120.620">
    <property type="entry name" value="q2cbj1_9rhob like domain"/>
    <property type="match status" value="1"/>
</dbReference>
<sequence length="510" mass="53372">MGTSLLPDLTRGGLHLTLRITDDRTITWTLSLTDLARDGGGSTGKPRFESRPFAMPPACLPAACQHLLAHHRWCLVWQAAGAGGGAVSGRTRRRSSASLSLSVKWLGGPEYPGTAGTSVCCELMLAGRWLEGPPDASQTPQNAAAGSRGTATSTGAAAATAAAGGGRSQLRQLAGARRWLRRAFNARQPVAGLPPLRVAGGGGQQGGSGRRVVLEASLRFEGVAVHVEAPLPGLVVHEAPLVLKVSEQPCLLLVDDFLSPSECQAVRCLGGPHLKRSMVSAGDETPLRTSSGAFLTGSLAQHPVAAHLDLRVSQLAALACQVEGRRPLQLGEATQVVRYDPGQFYALHLDNRAGDCAKRAATVMVYLSAPEEGGHTFFPRSNGFPLQQALDGVAAGWRNEPAAPADEAAPAARRGGGSGGDGGGGGVGGSDCHLRGGGRGRRQQAAQQQAMAREEEGLRVAPREGRAVLFWSRLPSGAEDQSSLHEACRVERGTKWIATRWCREEEEGAP</sequence>
<evidence type="ECO:0000256" key="8">
    <source>
        <dbReference type="SAM" id="MobiDB-lite"/>
    </source>
</evidence>
<dbReference type="PANTHER" id="PTHR10869:SF238">
    <property type="entry name" value="PROLYL 4-HYDROXYLASE 6-RELATED"/>
    <property type="match status" value="1"/>
</dbReference>
<dbReference type="EMBL" id="SIDB01000003">
    <property type="protein sequence ID" value="KAI3434742.1"/>
    <property type="molecule type" value="Genomic_DNA"/>
</dbReference>
<comment type="catalytic activity">
    <reaction evidence="7">
        <text>L-prolyl-[collagen] + 2-oxoglutarate + O2 = trans-4-hydroxy-L-prolyl-[collagen] + succinate + CO2</text>
        <dbReference type="Rhea" id="RHEA:18945"/>
        <dbReference type="Rhea" id="RHEA-COMP:11676"/>
        <dbReference type="Rhea" id="RHEA-COMP:11680"/>
        <dbReference type="ChEBI" id="CHEBI:15379"/>
        <dbReference type="ChEBI" id="CHEBI:16526"/>
        <dbReference type="ChEBI" id="CHEBI:16810"/>
        <dbReference type="ChEBI" id="CHEBI:30031"/>
        <dbReference type="ChEBI" id="CHEBI:50342"/>
        <dbReference type="ChEBI" id="CHEBI:61965"/>
        <dbReference type="EC" id="1.14.11.2"/>
    </reaction>
</comment>
<dbReference type="GO" id="GO:0005789">
    <property type="term" value="C:endoplasmic reticulum membrane"/>
    <property type="evidence" value="ECO:0007669"/>
    <property type="project" value="UniProtKB-SubCell"/>
</dbReference>
<evidence type="ECO:0000256" key="5">
    <source>
        <dbReference type="ARBA" id="ARBA00023002"/>
    </source>
</evidence>
<keyword evidence="4" id="KW-0223">Dioxygenase</keyword>
<feature type="region of interest" description="Disordered" evidence="8">
    <location>
        <begin position="402"/>
        <end position="459"/>
    </location>
</feature>
<reference evidence="10" key="1">
    <citation type="journal article" date="2019" name="Plant J.">
        <title>Chlorella vulgaris genome assembly and annotation reveals the molecular basis for metabolic acclimation to high light conditions.</title>
        <authorList>
            <person name="Cecchin M."/>
            <person name="Marcolungo L."/>
            <person name="Rossato M."/>
            <person name="Girolomoni L."/>
            <person name="Cosentino E."/>
            <person name="Cuine S."/>
            <person name="Li-Beisson Y."/>
            <person name="Delledonne M."/>
            <person name="Ballottari M."/>
        </authorList>
    </citation>
    <scope>NUCLEOTIDE SEQUENCE</scope>
    <source>
        <strain evidence="10">211/11P</strain>
    </source>
</reference>
<evidence type="ECO:0000256" key="1">
    <source>
        <dbReference type="ARBA" id="ARBA00001961"/>
    </source>
</evidence>
<feature type="compositionally biased region" description="Low complexity" evidence="8">
    <location>
        <begin position="402"/>
        <end position="413"/>
    </location>
</feature>
<dbReference type="GO" id="GO:0004656">
    <property type="term" value="F:procollagen-proline 4-dioxygenase activity"/>
    <property type="evidence" value="ECO:0007669"/>
    <property type="project" value="UniProtKB-EC"/>
</dbReference>
<evidence type="ECO:0000256" key="2">
    <source>
        <dbReference type="ARBA" id="ARBA00004648"/>
    </source>
</evidence>
<reference evidence="10" key="2">
    <citation type="submission" date="2020-11" db="EMBL/GenBank/DDBJ databases">
        <authorList>
            <person name="Cecchin M."/>
            <person name="Marcolungo L."/>
            <person name="Rossato M."/>
            <person name="Girolomoni L."/>
            <person name="Cosentino E."/>
            <person name="Cuine S."/>
            <person name="Li-Beisson Y."/>
            <person name="Delledonne M."/>
            <person name="Ballottari M."/>
        </authorList>
    </citation>
    <scope>NUCLEOTIDE SEQUENCE</scope>
    <source>
        <strain evidence="10">211/11P</strain>
        <tissue evidence="10">Whole cell</tissue>
    </source>
</reference>
<gene>
    <name evidence="10" type="ORF">D9Q98_002802</name>
</gene>
<evidence type="ECO:0000256" key="7">
    <source>
        <dbReference type="ARBA" id="ARBA00049169"/>
    </source>
</evidence>
<feature type="compositionally biased region" description="Low complexity" evidence="8">
    <location>
        <begin position="143"/>
        <end position="162"/>
    </location>
</feature>
<dbReference type="InterPro" id="IPR005123">
    <property type="entry name" value="Oxoglu/Fe-dep_dioxygenase_dom"/>
</dbReference>
<evidence type="ECO:0000259" key="9">
    <source>
        <dbReference type="PROSITE" id="PS51471"/>
    </source>
</evidence>
<dbReference type="InterPro" id="IPR044862">
    <property type="entry name" value="Pro_4_hyd_alph_FE2OG_OXY"/>
</dbReference>
<comment type="subcellular location">
    <subcellularLocation>
        <location evidence="2">Endoplasmic reticulum membrane</location>
        <topology evidence="2">Single-pass type II membrane protein</topology>
    </subcellularLocation>
</comment>
<dbReference type="Proteomes" id="UP001055712">
    <property type="component" value="Unassembled WGS sequence"/>
</dbReference>
<dbReference type="AlphaFoldDB" id="A0A9D4TU59"/>
<keyword evidence="3" id="KW-0479">Metal-binding</keyword>
<organism evidence="10 11">
    <name type="scientific">Chlorella vulgaris</name>
    <name type="common">Green alga</name>
    <dbReference type="NCBI Taxonomy" id="3077"/>
    <lineage>
        <taxon>Eukaryota</taxon>
        <taxon>Viridiplantae</taxon>
        <taxon>Chlorophyta</taxon>
        <taxon>core chlorophytes</taxon>
        <taxon>Trebouxiophyceae</taxon>
        <taxon>Chlorellales</taxon>
        <taxon>Chlorellaceae</taxon>
        <taxon>Chlorella clade</taxon>
        <taxon>Chlorella</taxon>
    </lineage>
</organism>
<evidence type="ECO:0000313" key="10">
    <source>
        <dbReference type="EMBL" id="KAI3434742.1"/>
    </source>
</evidence>
<feature type="region of interest" description="Disordered" evidence="8">
    <location>
        <begin position="131"/>
        <end position="163"/>
    </location>
</feature>
<keyword evidence="6" id="KW-0408">Iron</keyword>
<dbReference type="InterPro" id="IPR045054">
    <property type="entry name" value="P4HA-like"/>
</dbReference>